<dbReference type="Proteomes" id="UP000824049">
    <property type="component" value="Unassembled WGS sequence"/>
</dbReference>
<dbReference type="AlphaFoldDB" id="A0A9D2EM89"/>
<reference evidence="2" key="1">
    <citation type="journal article" date="2021" name="PeerJ">
        <title>Extensive microbial diversity within the chicken gut microbiome revealed by metagenomics and culture.</title>
        <authorList>
            <person name="Gilroy R."/>
            <person name="Ravi A."/>
            <person name="Getino M."/>
            <person name="Pursley I."/>
            <person name="Horton D.L."/>
            <person name="Alikhan N.F."/>
            <person name="Baker D."/>
            <person name="Gharbi K."/>
            <person name="Hall N."/>
            <person name="Watson M."/>
            <person name="Adriaenssens E.M."/>
            <person name="Foster-Nyarko E."/>
            <person name="Jarju S."/>
            <person name="Secka A."/>
            <person name="Antonio M."/>
            <person name="Oren A."/>
            <person name="Chaudhuri R.R."/>
            <person name="La Ragione R."/>
            <person name="Hildebrand F."/>
            <person name="Pallen M.J."/>
        </authorList>
    </citation>
    <scope>NUCLEOTIDE SEQUENCE</scope>
    <source>
        <strain evidence="2">CHK179-28034</strain>
    </source>
</reference>
<sequence>MSKIENGEIREIGNNIIWQDRKHHLWFPISFTKYSVGDGRLYINSGLLSSREDECLLYRITDISLTRSLAQRIFGTGTIELNTKDQSTPLIRLENIAHSVEVKRMLSNLIEKEREEKKVVGRDMYGAAGHLDDIEYGNEPQDLDL</sequence>
<comment type="caution">
    <text evidence="2">The sequence shown here is derived from an EMBL/GenBank/DDBJ whole genome shotgun (WGS) entry which is preliminary data.</text>
</comment>
<dbReference type="EMBL" id="DXBR01000086">
    <property type="protein sequence ID" value="HIZ40098.1"/>
    <property type="molecule type" value="Genomic_DNA"/>
</dbReference>
<accession>A0A9D2EM89</accession>
<proteinExistence type="predicted"/>
<evidence type="ECO:0000313" key="3">
    <source>
        <dbReference type="Proteomes" id="UP000824049"/>
    </source>
</evidence>
<name>A0A9D2EM89_9FIRM</name>
<organism evidence="2 3">
    <name type="scientific">Candidatus Anaerobutyricum stercoris</name>
    <dbReference type="NCBI Taxonomy" id="2838457"/>
    <lineage>
        <taxon>Bacteria</taxon>
        <taxon>Bacillati</taxon>
        <taxon>Bacillota</taxon>
        <taxon>Clostridia</taxon>
        <taxon>Lachnospirales</taxon>
        <taxon>Lachnospiraceae</taxon>
        <taxon>Anaerobutyricum</taxon>
    </lineage>
</organism>
<evidence type="ECO:0000313" key="2">
    <source>
        <dbReference type="EMBL" id="HIZ40098.1"/>
    </source>
</evidence>
<gene>
    <name evidence="2" type="ORF">H9968_09295</name>
</gene>
<reference evidence="2" key="2">
    <citation type="submission" date="2021-04" db="EMBL/GenBank/DDBJ databases">
        <authorList>
            <person name="Gilroy R."/>
        </authorList>
    </citation>
    <scope>NUCLEOTIDE SEQUENCE</scope>
    <source>
        <strain evidence="2">CHK179-28034</strain>
    </source>
</reference>
<protein>
    <submittedName>
        <fullName evidence="2">PH domain-containing protein</fullName>
    </submittedName>
</protein>
<dbReference type="InterPro" id="IPR005182">
    <property type="entry name" value="YdbS-like_PH"/>
</dbReference>
<feature type="domain" description="YdbS-like PH" evidence="1">
    <location>
        <begin position="31"/>
        <end position="101"/>
    </location>
</feature>
<dbReference type="Pfam" id="PF03703">
    <property type="entry name" value="bPH_2"/>
    <property type="match status" value="1"/>
</dbReference>
<evidence type="ECO:0000259" key="1">
    <source>
        <dbReference type="Pfam" id="PF03703"/>
    </source>
</evidence>